<evidence type="ECO:0000313" key="7">
    <source>
        <dbReference type="Proteomes" id="UP000663854"/>
    </source>
</evidence>
<dbReference type="Pfam" id="PF24903">
    <property type="entry name" value="OB_MEIOB_N"/>
    <property type="match status" value="1"/>
</dbReference>
<dbReference type="EMBL" id="CAJNOH010000001">
    <property type="protein sequence ID" value="CAF0723236.1"/>
    <property type="molecule type" value="Genomic_DNA"/>
</dbReference>
<evidence type="ECO:0000259" key="4">
    <source>
        <dbReference type="Pfam" id="PF24903"/>
    </source>
</evidence>
<dbReference type="PANTHER" id="PTHR21166:SF2">
    <property type="entry name" value="CELL DIVISION CONTROL PROTEIN 24 OB DOMAIN-CONTAINING PROTEIN-RELATED"/>
    <property type="match status" value="1"/>
</dbReference>
<keyword evidence="1" id="KW-0238">DNA-binding</keyword>
<reference evidence="5" key="1">
    <citation type="submission" date="2021-02" db="EMBL/GenBank/DDBJ databases">
        <authorList>
            <person name="Nowell W R."/>
        </authorList>
    </citation>
    <scope>NUCLEOTIDE SEQUENCE</scope>
</reference>
<keyword evidence="8" id="KW-1185">Reference proteome</keyword>
<evidence type="ECO:0000313" key="8">
    <source>
        <dbReference type="Proteomes" id="UP000663870"/>
    </source>
</evidence>
<evidence type="ECO:0000256" key="2">
    <source>
        <dbReference type="ARBA" id="ARBA00023254"/>
    </source>
</evidence>
<dbReference type="PANTHER" id="PTHR21166">
    <property type="entry name" value="CELL DIVISION CONTROL PROTEIN 24 OB DOMAIN-CONTAINING PROTEIN-RELATED"/>
    <property type="match status" value="1"/>
</dbReference>
<evidence type="ECO:0000256" key="1">
    <source>
        <dbReference type="ARBA" id="ARBA00023125"/>
    </source>
</evidence>
<keyword evidence="2" id="KW-0469">Meiosis</keyword>
<dbReference type="InterPro" id="IPR056880">
    <property type="entry name" value="OB_MEIOB_N"/>
</dbReference>
<dbReference type="GO" id="GO:0000712">
    <property type="term" value="P:resolution of meiotic recombination intermediates"/>
    <property type="evidence" value="ECO:0007669"/>
    <property type="project" value="TreeGrafter"/>
</dbReference>
<comment type="caution">
    <text evidence="5">The sequence shown here is derived from an EMBL/GenBank/DDBJ whole genome shotgun (WGS) entry which is preliminary data.</text>
</comment>
<organism evidence="5 7">
    <name type="scientific">Rotaria sordida</name>
    <dbReference type="NCBI Taxonomy" id="392033"/>
    <lineage>
        <taxon>Eukaryota</taxon>
        <taxon>Metazoa</taxon>
        <taxon>Spiralia</taxon>
        <taxon>Gnathifera</taxon>
        <taxon>Rotifera</taxon>
        <taxon>Eurotatoria</taxon>
        <taxon>Bdelloidea</taxon>
        <taxon>Philodinida</taxon>
        <taxon>Philodinidae</taxon>
        <taxon>Rotaria</taxon>
    </lineage>
</organism>
<feature type="domain" description="MEIOB-like N-terminal" evidence="4">
    <location>
        <begin position="29"/>
        <end position="158"/>
    </location>
</feature>
<dbReference type="Proteomes" id="UP000663854">
    <property type="component" value="Unassembled WGS sequence"/>
</dbReference>
<dbReference type="Gene3D" id="2.40.50.140">
    <property type="entry name" value="Nucleic acid-binding proteins"/>
    <property type="match status" value="2"/>
</dbReference>
<name>A0A813MW06_9BILA</name>
<evidence type="ECO:0000256" key="3">
    <source>
        <dbReference type="ARBA" id="ARBA00038329"/>
    </source>
</evidence>
<protein>
    <recommendedName>
        <fullName evidence="4">MEIOB-like N-terminal domain-containing protein</fullName>
    </recommendedName>
</protein>
<dbReference type="SUPFAM" id="SSF50249">
    <property type="entry name" value="Nucleic acid-binding proteins"/>
    <property type="match status" value="2"/>
</dbReference>
<evidence type="ECO:0000313" key="5">
    <source>
        <dbReference type="EMBL" id="CAF0723236.1"/>
    </source>
</evidence>
<accession>A0A813MW06</accession>
<dbReference type="AlphaFoldDB" id="A0A813MW06"/>
<gene>
    <name evidence="6" type="ORF">JXQ802_LOCUS3284</name>
    <name evidence="5" type="ORF">PYM288_LOCUS392</name>
</gene>
<sequence length="492" mass="56484">MYSFDERLITMDHEKSSQSMGAIQRVIKLNLLSSDNPGLVDGIMYGIVIGKVEMRTLEGSDRHQRSVLNFTFRDSIKDFVNVAYWLPPKDLIIISSKFTIGDVVAIHYPVVKTKSDDKAHIYTPWTPLSIELSLNEKSYVEKIEGPKAKQYESLVSIPCRAGNDYYTLAQIVTHGEQLVKKNDGINVLAGVQQIGALKTIRIRRQRETDYDNEEKQLLEILLFDGETSGVWLTFWDSEQIKFAQRWIPEEHIIFCVGLRVRYDEYRKVYGLTATRQSLFTINPDTNESVQLYESMRSISIDDLLNVTIDGGFNALQATVVTIRELKQYLSDNNSTDTFIVQCFLSHLDLDGPLNQVITKRCIFCNRSIRDNNGFKECTEAECRMKLLEQINDENLSTKEVFSLNVHLTDHTGTITNVKLGDDVARKMLKCSVDEFILMTDEQKTKLKWTYLLEKIRFGIQIKNNSNYAKPIVRIACLFPREYLTSSIDDEQS</sequence>
<comment type="similarity">
    <text evidence="3">Belongs to the MEIOB family.</text>
</comment>
<dbReference type="Proteomes" id="UP000663870">
    <property type="component" value="Unassembled WGS sequence"/>
</dbReference>
<evidence type="ECO:0000313" key="6">
    <source>
        <dbReference type="EMBL" id="CAF0782138.1"/>
    </source>
</evidence>
<dbReference type="EMBL" id="CAJNOL010000044">
    <property type="protein sequence ID" value="CAF0782138.1"/>
    <property type="molecule type" value="Genomic_DNA"/>
</dbReference>
<dbReference type="InterPro" id="IPR052469">
    <property type="entry name" value="MEIOB"/>
</dbReference>
<dbReference type="GO" id="GO:0008310">
    <property type="term" value="F:single-stranded DNA 3'-5' DNA exonuclease activity"/>
    <property type="evidence" value="ECO:0007669"/>
    <property type="project" value="TreeGrafter"/>
</dbReference>
<proteinExistence type="inferred from homology"/>
<dbReference type="GO" id="GO:0003697">
    <property type="term" value="F:single-stranded DNA binding"/>
    <property type="evidence" value="ECO:0007669"/>
    <property type="project" value="TreeGrafter"/>
</dbReference>
<dbReference type="InterPro" id="IPR012340">
    <property type="entry name" value="NA-bd_OB-fold"/>
</dbReference>